<dbReference type="InterPro" id="IPR043504">
    <property type="entry name" value="Peptidase_S1_PA_chymotrypsin"/>
</dbReference>
<dbReference type="Gene3D" id="2.40.10.10">
    <property type="entry name" value="Trypsin-like serine proteases"/>
    <property type="match status" value="2"/>
</dbReference>
<evidence type="ECO:0000313" key="3">
    <source>
        <dbReference type="EMBL" id="MCR2832875.1"/>
    </source>
</evidence>
<evidence type="ECO:0000313" key="4">
    <source>
        <dbReference type="Proteomes" id="UP001206067"/>
    </source>
</evidence>
<organism evidence="3 4">
    <name type="scientific">Parerythrobacter lacustris</name>
    <dbReference type="NCBI Taxonomy" id="2969984"/>
    <lineage>
        <taxon>Bacteria</taxon>
        <taxon>Pseudomonadati</taxon>
        <taxon>Pseudomonadota</taxon>
        <taxon>Alphaproteobacteria</taxon>
        <taxon>Sphingomonadales</taxon>
        <taxon>Erythrobacteraceae</taxon>
        <taxon>Parerythrobacter</taxon>
    </lineage>
</organism>
<feature type="signal peptide" evidence="1">
    <location>
        <begin position="1"/>
        <end position="27"/>
    </location>
</feature>
<dbReference type="Pfam" id="PF00089">
    <property type="entry name" value="Trypsin"/>
    <property type="match status" value="1"/>
</dbReference>
<protein>
    <submittedName>
        <fullName evidence="3">S1 family peptidase</fullName>
    </submittedName>
</protein>
<accession>A0ABT1XQF9</accession>
<feature type="domain" description="Peptidase S1" evidence="2">
    <location>
        <begin position="215"/>
        <end position="418"/>
    </location>
</feature>
<dbReference type="CDD" id="cd21112">
    <property type="entry name" value="alphaLP-like"/>
    <property type="match status" value="1"/>
</dbReference>
<sequence>MTRPFTRLLVAASALALAGAAPTSVLAQEGAVTNPSVTYLMEKHGLSKDEATMRIDLQGQIIALSERLNTGGDANYADMYIQHEPVYKIVVMFADRSDRKAFLDALDPGLRRYVQLKQAKRSRALSDAELDTLNAAVVAVGVPFTSEYDLESERFVVTVADQAALARVRAAIPPKLRSETTVEQGLIPQTEAVPSNVRAGDAAYGGNPVFSTTTSFDYYCSMGFAVSYTAGGVAKKGMLTAGHCPDTMYLDYAGRKVTLSGPFIDKADRDQSADADGLTDKYDYQIFDMTGITVGPSIRYVDKNSIPEFPASGSLTLTGITSFMNQKAGMVVCKSGHTTGITCGKIVNGNKSRDGVAGWIEVSQTNQADISEPGDSGGPWFLYPGSSSTITGVGIHSAGAGTGASSIAVYMPIDYINDHDPTVATIKQ</sequence>
<gene>
    <name evidence="3" type="ORF">NSO95_02855</name>
</gene>
<dbReference type="SUPFAM" id="SSF50494">
    <property type="entry name" value="Trypsin-like serine proteases"/>
    <property type="match status" value="1"/>
</dbReference>
<proteinExistence type="predicted"/>
<feature type="chain" id="PRO_5047056566" evidence="1">
    <location>
        <begin position="28"/>
        <end position="428"/>
    </location>
</feature>
<keyword evidence="4" id="KW-1185">Reference proteome</keyword>
<reference evidence="3 4" key="1">
    <citation type="submission" date="2022-08" db="EMBL/GenBank/DDBJ databases">
        <title>Polyphasic taxonomy analysis of Qipengyuania sp.RS5-5.</title>
        <authorList>
            <person name="Xamxidin M."/>
            <person name="Wu M."/>
        </authorList>
    </citation>
    <scope>NUCLEOTIDE SEQUENCE [LARGE SCALE GENOMIC DNA]</scope>
    <source>
        <strain evidence="3 4">RS5-5</strain>
    </source>
</reference>
<dbReference type="EMBL" id="JANKHH010000001">
    <property type="protein sequence ID" value="MCR2832875.1"/>
    <property type="molecule type" value="Genomic_DNA"/>
</dbReference>
<dbReference type="InterPro" id="IPR001254">
    <property type="entry name" value="Trypsin_dom"/>
</dbReference>
<dbReference type="InterPro" id="IPR018114">
    <property type="entry name" value="TRYPSIN_HIS"/>
</dbReference>
<dbReference type="InterPro" id="IPR009003">
    <property type="entry name" value="Peptidase_S1_PA"/>
</dbReference>
<comment type="caution">
    <text evidence="3">The sequence shown here is derived from an EMBL/GenBank/DDBJ whole genome shotgun (WGS) entry which is preliminary data.</text>
</comment>
<dbReference type="Proteomes" id="UP001206067">
    <property type="component" value="Unassembled WGS sequence"/>
</dbReference>
<evidence type="ECO:0000256" key="1">
    <source>
        <dbReference type="SAM" id="SignalP"/>
    </source>
</evidence>
<keyword evidence="1" id="KW-0732">Signal</keyword>
<dbReference type="RefSeq" id="WP_257594632.1">
    <property type="nucleotide sequence ID" value="NZ_JANKHH010000001.1"/>
</dbReference>
<evidence type="ECO:0000259" key="2">
    <source>
        <dbReference type="Pfam" id="PF00089"/>
    </source>
</evidence>
<dbReference type="PROSITE" id="PS00134">
    <property type="entry name" value="TRYPSIN_HIS"/>
    <property type="match status" value="1"/>
</dbReference>
<name>A0ABT1XQF9_9SPHN</name>